<dbReference type="Gene3D" id="2.60.220.50">
    <property type="match status" value="1"/>
</dbReference>
<evidence type="ECO:0000259" key="17">
    <source>
        <dbReference type="PROSITE" id="PS50221"/>
    </source>
</evidence>
<dbReference type="SMART" id="SM00303">
    <property type="entry name" value="GPS"/>
    <property type="match status" value="1"/>
</dbReference>
<dbReference type="GO" id="GO:0005886">
    <property type="term" value="C:plasma membrane"/>
    <property type="evidence" value="ECO:0007669"/>
    <property type="project" value="TreeGrafter"/>
</dbReference>
<dbReference type="InterPro" id="IPR057244">
    <property type="entry name" value="GAIN_B"/>
</dbReference>
<dbReference type="InterPro" id="IPR046338">
    <property type="entry name" value="GAIN_dom_sf"/>
</dbReference>
<dbReference type="FunFam" id="2.60.120.290:FF:000013">
    <property type="entry name" value="Membrane frizzled-related protein"/>
    <property type="match status" value="1"/>
</dbReference>
<dbReference type="KEGG" id="pmrn:116955490"/>
<evidence type="ECO:0000256" key="12">
    <source>
        <dbReference type="PROSITE-ProRule" id="PRU00059"/>
    </source>
</evidence>
<keyword evidence="11" id="KW-0807">Transducer</keyword>
<feature type="compositionally biased region" description="Polar residues" evidence="13">
    <location>
        <begin position="459"/>
        <end position="479"/>
    </location>
</feature>
<evidence type="ECO:0000259" key="16">
    <source>
        <dbReference type="PROSITE" id="PS01180"/>
    </source>
</evidence>
<keyword evidence="9" id="KW-0675">Receptor</keyword>
<dbReference type="Pfam" id="PF00002">
    <property type="entry name" value="7tm_2"/>
    <property type="match status" value="1"/>
</dbReference>
<feature type="transmembrane region" description="Helical" evidence="14">
    <location>
        <begin position="812"/>
        <end position="831"/>
    </location>
</feature>
<dbReference type="InterPro" id="IPR058857">
    <property type="entry name" value="GAIN_ADGRG2/6"/>
</dbReference>
<dbReference type="PANTHER" id="PTHR12011">
    <property type="entry name" value="ADHESION G-PROTEIN COUPLED RECEPTOR"/>
    <property type="match status" value="1"/>
</dbReference>
<keyword evidence="3" id="KW-1003">Cell membrane</keyword>
<evidence type="ECO:0000256" key="6">
    <source>
        <dbReference type="ARBA" id="ARBA00023040"/>
    </source>
</evidence>
<dbReference type="Gene3D" id="2.60.120.200">
    <property type="match status" value="2"/>
</dbReference>
<comment type="similarity">
    <text evidence="2">Belongs to the G-protein coupled receptor 2 family. Adhesion G-protein coupled receptor (ADGR) subfamily.</text>
</comment>
<feature type="chain" id="PRO_5042533258" evidence="15">
    <location>
        <begin position="21"/>
        <end position="1153"/>
    </location>
</feature>
<comment type="subcellular location">
    <subcellularLocation>
        <location evidence="1">Cell membrane</location>
        <topology evidence="1">Multi-pass membrane protein</topology>
    </subcellularLocation>
</comment>
<dbReference type="CDD" id="cd00041">
    <property type="entry name" value="CUB"/>
    <property type="match status" value="1"/>
</dbReference>
<keyword evidence="19" id="KW-1185">Reference proteome</keyword>
<dbReference type="Pfam" id="PF26574">
    <property type="entry name" value="GAIN_ADGRG2"/>
    <property type="match status" value="1"/>
</dbReference>
<keyword evidence="4 14" id="KW-0812">Transmembrane</keyword>
<dbReference type="RefSeq" id="XP_032832498.1">
    <property type="nucleotide sequence ID" value="XM_032976607.1"/>
</dbReference>
<dbReference type="AlphaFoldDB" id="A0AAJ7U9S6"/>
<protein>
    <submittedName>
        <fullName evidence="20">Adhesion G-protein coupled receptor G6-like isoform X1</fullName>
    </submittedName>
</protein>
<evidence type="ECO:0000313" key="19">
    <source>
        <dbReference type="Proteomes" id="UP001318040"/>
    </source>
</evidence>
<feature type="domain" description="G-protein coupled receptors family 2 profile 2" evidence="18">
    <location>
        <begin position="775"/>
        <end position="1033"/>
    </location>
</feature>
<evidence type="ECO:0000256" key="1">
    <source>
        <dbReference type="ARBA" id="ARBA00004651"/>
    </source>
</evidence>
<proteinExistence type="inferred from homology"/>
<gene>
    <name evidence="20" type="primary">LOC116955490</name>
</gene>
<dbReference type="PANTHER" id="PTHR12011:SF347">
    <property type="entry name" value="FI21270P1-RELATED"/>
    <property type="match status" value="1"/>
</dbReference>
<accession>A0AAJ7U9S6</accession>
<evidence type="ECO:0000256" key="15">
    <source>
        <dbReference type="SAM" id="SignalP"/>
    </source>
</evidence>
<sequence>MMSLLLIRSPFLFLVVLAFTQELSFTAVRSGQGSRGSPGGCRNVLRAPSGGFTSPGYPSAYPASARCRWELRAPRGFVVQLTFSDFQLESQGGCLYDNMTLLDSDGRALGTFCGITANHLSVNSTGSSLTVLFHSDFTVFKRGFSAVYRQVASNMLSSKALFKNNSLNETATSQGILIIKEALTVCVKLRVAAEDMKPRQLSTVFSYQKIKYTNYALGMDVVLLPPSRVDFHLSGYIYAFSIPEGKQLSGGHWHKLCVTANTSSIYFFLNGTYVGHLTYNPRSPLSGNGSISAAQATTTSQVPGGGAGAPATTTAGKVKTNHGNTNAPGQIKKTQPGADTGIADTTSSITAASNTSSSSAAAVNNNSASVLHSSSPLVNAGGILYLGRGQNLDGTLTGDKAFKGELYAFRLWGEAFNESAVESADCESPGGALVDWVDTHWNCSQDLLVEDHNLPCGNMSGNGSQPKPTGSAQTTTSHTNCTDGNGCITRPNPYIPTFEEIKNMNITADNVYDVAQALYARTQKTGAQFNQEQLQITVDTLQRALQVGLVQSNLASTMLGVISNMMDAQDSELAAVATKTLHTVDSLSLSLNVSGNMSVWATHLLLAVAESQPVGPPRPIFFGVGPQNQQSQDVISHELSSNLQMWVQLPAALLQRHNSSRAHFNLYSKTGGLFPAPGLVSPVIAATIGNESLVNLTENVTVSLSYNVSKATGMSYKCVFWNFNKNGGPGWSQDGCEVISSNASQTTCSCNHLTHFGILLQLNDDPTPKEDEMALTFITYIGCGVSSILLAITLLTHIAFEKLRRDFPSRILMNLCAALLLLNLVFLLDPWLASLAIPGLCVAVAALLHYALLASFTWMGLEALHMYIALVKVFNTYIRRYILKFCIAGWGIPAVVVSLVLAIQKDIYGLVAYSRSTNSTQDSFCWFRHNGDAAFYVTVVAFLGVVLCINLAMFVVVLVQICSMKSSRGAAGDWRSDVLRDLKGSVSLTFLLGLTWIFAFFAWGPANLPFMYLFCILNTLQGTFIFVFHCAMKENVRKHWRRYLCCGRCRLPDNSDWSRTGTNYTKKPGGNQVTKSMSSNSTNSSQVSTGPSSSSQSCLVVPRRKSNAVRSEPSSTMYDNGEPVYSSIEESTGSGAGQHGQPLAHLPRGGGTS</sequence>
<dbReference type="InterPro" id="IPR035914">
    <property type="entry name" value="Sperma_CUB_dom_sf"/>
</dbReference>
<feature type="compositionally biased region" description="Low complexity" evidence="13">
    <location>
        <begin position="309"/>
        <end position="318"/>
    </location>
</feature>
<dbReference type="PROSITE" id="PS50221">
    <property type="entry name" value="GAIN_B"/>
    <property type="match status" value="1"/>
</dbReference>
<feature type="transmembrane region" description="Helical" evidence="14">
    <location>
        <begin position="1010"/>
        <end position="1032"/>
    </location>
</feature>
<dbReference type="GO" id="GO:0004930">
    <property type="term" value="F:G protein-coupled receptor activity"/>
    <property type="evidence" value="ECO:0007669"/>
    <property type="project" value="InterPro"/>
</dbReference>
<dbReference type="InterPro" id="IPR017981">
    <property type="entry name" value="GPCR_2-like_7TM"/>
</dbReference>
<feature type="signal peptide" evidence="15">
    <location>
        <begin position="1"/>
        <end position="20"/>
    </location>
</feature>
<keyword evidence="7 14" id="KW-0472">Membrane</keyword>
<dbReference type="SUPFAM" id="SSF81321">
    <property type="entry name" value="Family A G protein-coupled receptor-like"/>
    <property type="match status" value="1"/>
</dbReference>
<feature type="transmembrane region" description="Helical" evidence="14">
    <location>
        <begin position="933"/>
        <end position="961"/>
    </location>
</feature>
<evidence type="ECO:0000256" key="7">
    <source>
        <dbReference type="ARBA" id="ARBA00023136"/>
    </source>
</evidence>
<dbReference type="SMART" id="SM00042">
    <property type="entry name" value="CUB"/>
    <property type="match status" value="1"/>
</dbReference>
<evidence type="ECO:0000256" key="3">
    <source>
        <dbReference type="ARBA" id="ARBA00022475"/>
    </source>
</evidence>
<keyword evidence="5 14" id="KW-1133">Transmembrane helix</keyword>
<feature type="domain" description="CUB" evidence="16">
    <location>
        <begin position="41"/>
        <end position="151"/>
    </location>
</feature>
<keyword evidence="8" id="KW-1015">Disulfide bond</keyword>
<feature type="region of interest" description="Disordered" evidence="13">
    <location>
        <begin position="1060"/>
        <end position="1153"/>
    </location>
</feature>
<evidence type="ECO:0000256" key="2">
    <source>
        <dbReference type="ARBA" id="ARBA00007343"/>
    </source>
</evidence>
<dbReference type="SUPFAM" id="SSF49854">
    <property type="entry name" value="Spermadhesin, CUB domain"/>
    <property type="match status" value="1"/>
</dbReference>
<dbReference type="Gene3D" id="1.20.1070.10">
    <property type="entry name" value="Rhodopsin 7-helix transmembrane proteins"/>
    <property type="match status" value="1"/>
</dbReference>
<evidence type="ECO:0000256" key="10">
    <source>
        <dbReference type="ARBA" id="ARBA00023180"/>
    </source>
</evidence>
<dbReference type="InterPro" id="IPR013320">
    <property type="entry name" value="ConA-like_dom_sf"/>
</dbReference>
<evidence type="ECO:0000256" key="4">
    <source>
        <dbReference type="ARBA" id="ARBA00022692"/>
    </source>
</evidence>
<dbReference type="FunFam" id="1.20.1070.10:FF:000043">
    <property type="entry name" value="adhesion G-protein coupled receptor G2 isoform X1"/>
    <property type="match status" value="1"/>
</dbReference>
<keyword evidence="6" id="KW-0297">G-protein coupled receptor</keyword>
<evidence type="ECO:0000313" key="20">
    <source>
        <dbReference type="RefSeq" id="XP_032832498.1"/>
    </source>
</evidence>
<dbReference type="SUPFAM" id="SSF49899">
    <property type="entry name" value="Concanavalin A-like lectins/glucanases"/>
    <property type="match status" value="1"/>
</dbReference>
<dbReference type="InterPro" id="IPR000203">
    <property type="entry name" value="GPS"/>
</dbReference>
<organism evidence="19 20">
    <name type="scientific">Petromyzon marinus</name>
    <name type="common">Sea lamprey</name>
    <dbReference type="NCBI Taxonomy" id="7757"/>
    <lineage>
        <taxon>Eukaryota</taxon>
        <taxon>Metazoa</taxon>
        <taxon>Chordata</taxon>
        <taxon>Craniata</taxon>
        <taxon>Vertebrata</taxon>
        <taxon>Cyclostomata</taxon>
        <taxon>Hyperoartia</taxon>
        <taxon>Petromyzontiformes</taxon>
        <taxon>Petromyzontidae</taxon>
        <taxon>Petromyzon</taxon>
    </lineage>
</organism>
<evidence type="ECO:0000256" key="8">
    <source>
        <dbReference type="ARBA" id="ARBA00023157"/>
    </source>
</evidence>
<feature type="transmembrane region" description="Helical" evidence="14">
    <location>
        <begin position="837"/>
        <end position="861"/>
    </location>
</feature>
<dbReference type="Pfam" id="PF01825">
    <property type="entry name" value="GPS"/>
    <property type="match status" value="1"/>
</dbReference>
<reference evidence="20" key="1">
    <citation type="submission" date="2025-08" db="UniProtKB">
        <authorList>
            <consortium name="RefSeq"/>
        </authorList>
    </citation>
    <scope>IDENTIFICATION</scope>
    <source>
        <tissue evidence="20">Sperm</tissue>
    </source>
</reference>
<dbReference type="GO" id="GO:0007189">
    <property type="term" value="P:adenylate cyclase-activating G protein-coupled receptor signaling pathway"/>
    <property type="evidence" value="ECO:0007669"/>
    <property type="project" value="TreeGrafter"/>
</dbReference>
<feature type="region of interest" description="Disordered" evidence="13">
    <location>
        <begin position="297"/>
        <end position="344"/>
    </location>
</feature>
<dbReference type="GO" id="GO:0007166">
    <property type="term" value="P:cell surface receptor signaling pathway"/>
    <property type="evidence" value="ECO:0007669"/>
    <property type="project" value="InterPro"/>
</dbReference>
<dbReference type="PRINTS" id="PR00249">
    <property type="entry name" value="GPCRSECRETIN"/>
</dbReference>
<dbReference type="PROSITE" id="PS01180">
    <property type="entry name" value="CUB"/>
    <property type="match status" value="1"/>
</dbReference>
<keyword evidence="15" id="KW-0732">Signal</keyword>
<evidence type="ECO:0000256" key="5">
    <source>
        <dbReference type="ARBA" id="ARBA00022989"/>
    </source>
</evidence>
<dbReference type="InterPro" id="IPR000832">
    <property type="entry name" value="GPCR_2_secretin-like"/>
</dbReference>
<feature type="transmembrane region" description="Helical" evidence="14">
    <location>
        <begin position="777"/>
        <end position="800"/>
    </location>
</feature>
<dbReference type="InterPro" id="IPR000859">
    <property type="entry name" value="CUB_dom"/>
</dbReference>
<evidence type="ECO:0000256" key="14">
    <source>
        <dbReference type="SAM" id="Phobius"/>
    </source>
</evidence>
<feature type="compositionally biased region" description="Polar residues" evidence="13">
    <location>
        <begin position="1060"/>
        <end position="1075"/>
    </location>
</feature>
<evidence type="ECO:0000256" key="11">
    <source>
        <dbReference type="ARBA" id="ARBA00023224"/>
    </source>
</evidence>
<keyword evidence="10" id="KW-0325">Glycoprotein</keyword>
<feature type="transmembrane region" description="Helical" evidence="14">
    <location>
        <begin position="881"/>
        <end position="903"/>
    </location>
</feature>
<dbReference type="Pfam" id="PF00431">
    <property type="entry name" value="CUB"/>
    <property type="match status" value="1"/>
</dbReference>
<feature type="transmembrane region" description="Helical" evidence="14">
    <location>
        <begin position="982"/>
        <end position="1004"/>
    </location>
</feature>
<evidence type="ECO:0000256" key="9">
    <source>
        <dbReference type="ARBA" id="ARBA00023170"/>
    </source>
</evidence>
<comment type="caution">
    <text evidence="12">Lacks conserved residue(s) required for the propagation of feature annotation.</text>
</comment>
<dbReference type="Gene3D" id="2.60.120.290">
    <property type="entry name" value="Spermadhesin, CUB domain"/>
    <property type="match status" value="1"/>
</dbReference>
<feature type="compositionally biased region" description="Low complexity" evidence="13">
    <location>
        <begin position="1076"/>
        <end position="1097"/>
    </location>
</feature>
<dbReference type="Proteomes" id="UP001318040">
    <property type="component" value="Chromosome 60"/>
</dbReference>
<feature type="compositionally biased region" description="Polar residues" evidence="13">
    <location>
        <begin position="1108"/>
        <end position="1118"/>
    </location>
</feature>
<feature type="region of interest" description="Disordered" evidence="13">
    <location>
        <begin position="458"/>
        <end position="479"/>
    </location>
</feature>
<dbReference type="PROSITE" id="PS50261">
    <property type="entry name" value="G_PROTEIN_RECEP_F2_4"/>
    <property type="match status" value="1"/>
</dbReference>
<evidence type="ECO:0000256" key="13">
    <source>
        <dbReference type="SAM" id="MobiDB-lite"/>
    </source>
</evidence>
<name>A0AAJ7U9S6_PETMA</name>
<evidence type="ECO:0000259" key="18">
    <source>
        <dbReference type="PROSITE" id="PS50261"/>
    </source>
</evidence>
<feature type="domain" description="GAIN-B" evidence="17">
    <location>
        <begin position="626"/>
        <end position="766"/>
    </location>
</feature>